<organism evidence="2 3">
    <name type="scientific">Paenibacillus konkukensis</name>
    <dbReference type="NCBI Taxonomy" id="2020716"/>
    <lineage>
        <taxon>Bacteria</taxon>
        <taxon>Bacillati</taxon>
        <taxon>Bacillota</taxon>
        <taxon>Bacilli</taxon>
        <taxon>Bacillales</taxon>
        <taxon>Paenibacillaceae</taxon>
        <taxon>Paenibacillus</taxon>
    </lineage>
</organism>
<evidence type="ECO:0000256" key="1">
    <source>
        <dbReference type="SAM" id="Phobius"/>
    </source>
</evidence>
<proteinExistence type="predicted"/>
<dbReference type="Proteomes" id="UP001057134">
    <property type="component" value="Chromosome"/>
</dbReference>
<name>A0ABY4RPX4_9BACL</name>
<protein>
    <submittedName>
        <fullName evidence="2">Uncharacterized protein</fullName>
    </submittedName>
</protein>
<keyword evidence="1" id="KW-1133">Transmembrane helix</keyword>
<accession>A0ABY4RPX4</accession>
<reference evidence="2" key="1">
    <citation type="submission" date="2018-02" db="EMBL/GenBank/DDBJ databases">
        <authorList>
            <person name="Kim S.-K."/>
            <person name="Jung H.-I."/>
            <person name="Lee S.-W."/>
        </authorList>
    </citation>
    <scope>NUCLEOTIDE SEQUENCE</scope>
    <source>
        <strain evidence="2">SK3146</strain>
    </source>
</reference>
<evidence type="ECO:0000313" key="2">
    <source>
        <dbReference type="EMBL" id="UQZ83749.1"/>
    </source>
</evidence>
<feature type="transmembrane region" description="Helical" evidence="1">
    <location>
        <begin position="9"/>
        <end position="29"/>
    </location>
</feature>
<keyword evidence="1" id="KW-0472">Membrane</keyword>
<dbReference type="EMBL" id="CP027059">
    <property type="protein sequence ID" value="UQZ83749.1"/>
    <property type="molecule type" value="Genomic_DNA"/>
</dbReference>
<keyword evidence="3" id="KW-1185">Reference proteome</keyword>
<evidence type="ECO:0000313" key="3">
    <source>
        <dbReference type="Proteomes" id="UP001057134"/>
    </source>
</evidence>
<keyword evidence="1" id="KW-0812">Transmembrane</keyword>
<gene>
    <name evidence="2" type="ORF">SK3146_02956</name>
</gene>
<reference evidence="2" key="2">
    <citation type="journal article" date="2021" name="J Anim Sci Technol">
        <title>Complete genome sequence of Paenibacillus konkukensis sp. nov. SK3146 as a potential probiotic strain.</title>
        <authorList>
            <person name="Jung H.I."/>
            <person name="Park S."/>
            <person name="Niu K.M."/>
            <person name="Lee S.W."/>
            <person name="Kothari D."/>
            <person name="Yi K.J."/>
            <person name="Kim S.K."/>
        </authorList>
    </citation>
    <scope>NUCLEOTIDE SEQUENCE</scope>
    <source>
        <strain evidence="2">SK3146</strain>
    </source>
</reference>
<sequence>MTNLTNRQFTYAAGVVLLTFLLIVAYQHIHS</sequence>